<evidence type="ECO:0000313" key="1">
    <source>
        <dbReference type="EMBL" id="GJD99635.1"/>
    </source>
</evidence>
<organism evidence="1 2">
    <name type="scientific">Methylobacterium isbiliense</name>
    <dbReference type="NCBI Taxonomy" id="315478"/>
    <lineage>
        <taxon>Bacteria</taxon>
        <taxon>Pseudomonadati</taxon>
        <taxon>Pseudomonadota</taxon>
        <taxon>Alphaproteobacteria</taxon>
        <taxon>Hyphomicrobiales</taxon>
        <taxon>Methylobacteriaceae</taxon>
        <taxon>Methylobacterium</taxon>
    </lineage>
</organism>
<reference evidence="1" key="1">
    <citation type="journal article" date="2021" name="Front. Microbiol.">
        <title>Comprehensive Comparative Genomics and Phenotyping of Methylobacterium Species.</title>
        <authorList>
            <person name="Alessa O."/>
            <person name="Ogura Y."/>
            <person name="Fujitani Y."/>
            <person name="Takami H."/>
            <person name="Hayashi T."/>
            <person name="Sahin N."/>
            <person name="Tani A."/>
        </authorList>
    </citation>
    <scope>NUCLEOTIDE SEQUENCE</scope>
    <source>
        <strain evidence="1">DSM 17168</strain>
    </source>
</reference>
<protein>
    <recommendedName>
        <fullName evidence="3">DUF465 domain-containing protein</fullName>
    </recommendedName>
</protein>
<keyword evidence="2" id="KW-1185">Reference proteome</keyword>
<proteinExistence type="predicted"/>
<name>A0ABQ4S8W6_9HYPH</name>
<reference evidence="1" key="2">
    <citation type="submission" date="2021-08" db="EMBL/GenBank/DDBJ databases">
        <authorList>
            <person name="Tani A."/>
            <person name="Ola A."/>
            <person name="Ogura Y."/>
            <person name="Katsura K."/>
            <person name="Hayashi T."/>
        </authorList>
    </citation>
    <scope>NUCLEOTIDE SEQUENCE</scope>
    <source>
        <strain evidence="1">DSM 17168</strain>
    </source>
</reference>
<accession>A0ABQ4S8W6</accession>
<dbReference type="RefSeq" id="WP_238234523.1">
    <property type="nucleotide sequence ID" value="NZ_BPQQ01000017.1"/>
</dbReference>
<evidence type="ECO:0008006" key="3">
    <source>
        <dbReference type="Google" id="ProtNLM"/>
    </source>
</evidence>
<comment type="caution">
    <text evidence="1">The sequence shown here is derived from an EMBL/GenBank/DDBJ whole genome shotgun (WGS) entry which is preliminary data.</text>
</comment>
<sequence>MKAHAPLGPSSDPGDLEPLQTMLARLADLETQYDLARGRVHESPIDEALKHRALARLDLRYRAERQTLVLQLAELHERHMSGLMRLRPTRH</sequence>
<gene>
    <name evidence="1" type="ORF">GMJLKIPL_1553</name>
</gene>
<dbReference type="EMBL" id="BPQQ01000017">
    <property type="protein sequence ID" value="GJD99635.1"/>
    <property type="molecule type" value="Genomic_DNA"/>
</dbReference>
<evidence type="ECO:0000313" key="2">
    <source>
        <dbReference type="Proteomes" id="UP001055153"/>
    </source>
</evidence>
<dbReference type="Proteomes" id="UP001055153">
    <property type="component" value="Unassembled WGS sequence"/>
</dbReference>